<keyword evidence="1" id="KW-1133">Transmembrane helix</keyword>
<organism evidence="2 3">
    <name type="scientific">Pseudopithomyces chartarum</name>
    <dbReference type="NCBI Taxonomy" id="1892770"/>
    <lineage>
        <taxon>Eukaryota</taxon>
        <taxon>Fungi</taxon>
        <taxon>Dikarya</taxon>
        <taxon>Ascomycota</taxon>
        <taxon>Pezizomycotina</taxon>
        <taxon>Dothideomycetes</taxon>
        <taxon>Pleosporomycetidae</taxon>
        <taxon>Pleosporales</taxon>
        <taxon>Massarineae</taxon>
        <taxon>Didymosphaeriaceae</taxon>
        <taxon>Pseudopithomyces</taxon>
    </lineage>
</organism>
<dbReference type="Proteomes" id="UP001280581">
    <property type="component" value="Unassembled WGS sequence"/>
</dbReference>
<comment type="caution">
    <text evidence="2">The sequence shown here is derived from an EMBL/GenBank/DDBJ whole genome shotgun (WGS) entry which is preliminary data.</text>
</comment>
<dbReference type="EMBL" id="WVTA01000004">
    <property type="protein sequence ID" value="KAK3214091.1"/>
    <property type="molecule type" value="Genomic_DNA"/>
</dbReference>
<feature type="transmembrane region" description="Helical" evidence="1">
    <location>
        <begin position="54"/>
        <end position="74"/>
    </location>
</feature>
<evidence type="ECO:0000256" key="1">
    <source>
        <dbReference type="SAM" id="Phobius"/>
    </source>
</evidence>
<evidence type="ECO:0000313" key="2">
    <source>
        <dbReference type="EMBL" id="KAK3214091.1"/>
    </source>
</evidence>
<name>A0AAN6M4R0_9PLEO</name>
<reference evidence="2 3" key="1">
    <citation type="submission" date="2021-02" db="EMBL/GenBank/DDBJ databases">
        <title>Genome assembly of Pseudopithomyces chartarum.</title>
        <authorList>
            <person name="Jauregui R."/>
            <person name="Singh J."/>
            <person name="Voisey C."/>
        </authorList>
    </citation>
    <scope>NUCLEOTIDE SEQUENCE [LARGE SCALE GENOMIC DNA]</scope>
    <source>
        <strain evidence="2 3">AGR01</strain>
    </source>
</reference>
<keyword evidence="1" id="KW-0812">Transmembrane</keyword>
<protein>
    <submittedName>
        <fullName evidence="2">Uncharacterized protein</fullName>
    </submittedName>
</protein>
<dbReference type="AlphaFoldDB" id="A0AAN6M4R0"/>
<keyword evidence="1" id="KW-0472">Membrane</keyword>
<keyword evidence="3" id="KW-1185">Reference proteome</keyword>
<sequence>MSAKLGDIVTKFTRSAYAPVRTDSKDEEATDSLVGSMNEKYGADKSNLRSFLKPVLQCLLVALLMAGSYAFGAYSSGSRRHSMGFVPDIPFLPGEGIFSDDHDWIGPGKASDDLWAEEYRTVSNQKYIKIEDPAAYDTPSGSLDPNGLNYYSISVYHQLHCLTGDTLHGRYHAGVSSTQPHAGDEA</sequence>
<proteinExistence type="predicted"/>
<evidence type="ECO:0000313" key="3">
    <source>
        <dbReference type="Proteomes" id="UP001280581"/>
    </source>
</evidence>
<gene>
    <name evidence="2" type="ORF">GRF29_28g1997854</name>
</gene>
<accession>A0AAN6M4R0</accession>